<dbReference type="Gene3D" id="1.10.357.40">
    <property type="entry name" value="YbiA-like"/>
    <property type="match status" value="1"/>
</dbReference>
<dbReference type="RefSeq" id="WP_116592056.1">
    <property type="nucleotide sequence ID" value="NZ_MZGS01000021.1"/>
</dbReference>
<dbReference type="Proteomes" id="UP000251717">
    <property type="component" value="Unassembled WGS sequence"/>
</dbReference>
<dbReference type="SUPFAM" id="SSF143990">
    <property type="entry name" value="YbiA-like"/>
    <property type="match status" value="1"/>
</dbReference>
<sequence length="421" mass="50018">MNEKEYCDEGKYAAPRWLVYPQFSAITMGWRMGYGEDYRMNEPPRTREFYELFPQPQNWMFEKRKFNSPREVLMGFLWRDYGEPKYSQIGDDWRIVNDFITMSDEKEFQNDTHMFRSIEHMVLYSRYGSFTGNYSVDTQIEVLRDYEVPESEKDRWEEFKYTVCLNACYYKIMQDEDLKKKLLATGDQSLVYISDDEWGGEENLFGFALMEVRDEIRRICENEDLIDWEYTEYLKNAYPYVQHDKNPAEDPQSPEYNVVRTILNGSSRYVRDVNLNEELAAKYEPGQILMERGFVDATNKIGGMTTTHRYLILSQYMADLSQFEHGTDWGLHTANRNSKFKVLDIFTYEGKTQIVLLHLPDGFVEAFENTTDLEEMMVKKLRKQFIKSSDNDPIPEVNTPEWHERCSFPIGMSDEGEFFKD</sequence>
<dbReference type="InterPro" id="IPR012816">
    <property type="entry name" value="NADAR"/>
</dbReference>
<reference evidence="2 3" key="1">
    <citation type="submission" date="2017-03" db="EMBL/GenBank/DDBJ databases">
        <title>Genome sequence of Methanobrevibacter thaueri.</title>
        <authorList>
            <person name="Poehlein A."/>
            <person name="Seedorf H."/>
            <person name="Daniel R."/>
        </authorList>
    </citation>
    <scope>NUCLEOTIDE SEQUENCE [LARGE SCALE GENOMIC DNA]</scope>
    <source>
        <strain evidence="2 3">DSM 11995</strain>
    </source>
</reference>
<organism evidence="2 3">
    <name type="scientific">Methanobrevibacter thaueri</name>
    <dbReference type="NCBI Taxonomy" id="190975"/>
    <lineage>
        <taxon>Archaea</taxon>
        <taxon>Methanobacteriati</taxon>
        <taxon>Methanobacteriota</taxon>
        <taxon>Methanomada group</taxon>
        <taxon>Methanobacteria</taxon>
        <taxon>Methanobacteriales</taxon>
        <taxon>Methanobacteriaceae</taxon>
        <taxon>Methanobrevibacter</taxon>
    </lineage>
</organism>
<dbReference type="OrthoDB" id="81797at2157"/>
<evidence type="ECO:0000313" key="3">
    <source>
        <dbReference type="Proteomes" id="UP000251717"/>
    </source>
</evidence>
<dbReference type="EMBL" id="MZGS01000021">
    <property type="protein sequence ID" value="PWB87307.1"/>
    <property type="molecule type" value="Genomic_DNA"/>
</dbReference>
<dbReference type="AlphaFoldDB" id="A0A315XLR0"/>
<feature type="domain" description="NADAR" evidence="1">
    <location>
        <begin position="99"/>
        <end position="217"/>
    </location>
</feature>
<accession>A0A315XLR0</accession>
<gene>
    <name evidence="2" type="ORF">MBBTH_11040</name>
</gene>
<evidence type="ECO:0000313" key="2">
    <source>
        <dbReference type="EMBL" id="PWB87307.1"/>
    </source>
</evidence>
<protein>
    <recommendedName>
        <fullName evidence="1">NADAR domain-containing protein</fullName>
    </recommendedName>
</protein>
<name>A0A315XLR0_9EURY</name>
<dbReference type="CDD" id="cd15457">
    <property type="entry name" value="NADAR"/>
    <property type="match status" value="1"/>
</dbReference>
<proteinExistence type="predicted"/>
<comment type="caution">
    <text evidence="2">The sequence shown here is derived from an EMBL/GenBank/DDBJ whole genome shotgun (WGS) entry which is preliminary data.</text>
</comment>
<dbReference type="InterPro" id="IPR037238">
    <property type="entry name" value="YbiA-like_sf"/>
</dbReference>
<keyword evidence="3" id="KW-1185">Reference proteome</keyword>
<dbReference type="Pfam" id="PF08719">
    <property type="entry name" value="NADAR"/>
    <property type="match status" value="1"/>
</dbReference>
<evidence type="ECO:0000259" key="1">
    <source>
        <dbReference type="Pfam" id="PF08719"/>
    </source>
</evidence>